<keyword evidence="1" id="KW-0472">Membrane</keyword>
<proteinExistence type="predicted"/>
<evidence type="ECO:0000313" key="3">
    <source>
        <dbReference type="Proteomes" id="UP001154282"/>
    </source>
</evidence>
<gene>
    <name evidence="2" type="ORF">LITE_LOCUS39659</name>
</gene>
<evidence type="ECO:0000256" key="1">
    <source>
        <dbReference type="SAM" id="Phobius"/>
    </source>
</evidence>
<organism evidence="2 3">
    <name type="scientific">Linum tenue</name>
    <dbReference type="NCBI Taxonomy" id="586396"/>
    <lineage>
        <taxon>Eukaryota</taxon>
        <taxon>Viridiplantae</taxon>
        <taxon>Streptophyta</taxon>
        <taxon>Embryophyta</taxon>
        <taxon>Tracheophyta</taxon>
        <taxon>Spermatophyta</taxon>
        <taxon>Magnoliopsida</taxon>
        <taxon>eudicotyledons</taxon>
        <taxon>Gunneridae</taxon>
        <taxon>Pentapetalae</taxon>
        <taxon>rosids</taxon>
        <taxon>fabids</taxon>
        <taxon>Malpighiales</taxon>
        <taxon>Linaceae</taxon>
        <taxon>Linum</taxon>
    </lineage>
</organism>
<keyword evidence="3" id="KW-1185">Reference proteome</keyword>
<feature type="transmembrane region" description="Helical" evidence="1">
    <location>
        <begin position="26"/>
        <end position="52"/>
    </location>
</feature>
<comment type="caution">
    <text evidence="2">The sequence shown here is derived from an EMBL/GenBank/DDBJ whole genome shotgun (WGS) entry which is preliminary data.</text>
</comment>
<dbReference type="Proteomes" id="UP001154282">
    <property type="component" value="Unassembled WGS sequence"/>
</dbReference>
<dbReference type="EMBL" id="CAMGYJ010000009">
    <property type="protein sequence ID" value="CAI0473483.1"/>
    <property type="molecule type" value="Genomic_DNA"/>
</dbReference>
<protein>
    <submittedName>
        <fullName evidence="2">Uncharacterized protein</fullName>
    </submittedName>
</protein>
<dbReference type="AlphaFoldDB" id="A0AAV0PTL4"/>
<keyword evidence="1" id="KW-0812">Transmembrane</keyword>
<name>A0AAV0PTL4_9ROSI</name>
<keyword evidence="1" id="KW-1133">Transmembrane helix</keyword>
<evidence type="ECO:0000313" key="2">
    <source>
        <dbReference type="EMBL" id="CAI0473483.1"/>
    </source>
</evidence>
<sequence>MLLLLPASFSLEKETAEAPQAIRRLLLIVVIILPLSMFFPSRLTLLTGVIILPHRLLRRDRLGELWDRAGVKKEQVSLPGDLLCPRSRDFVSSLV</sequence>
<reference evidence="2" key="1">
    <citation type="submission" date="2022-08" db="EMBL/GenBank/DDBJ databases">
        <authorList>
            <person name="Gutierrez-Valencia J."/>
        </authorList>
    </citation>
    <scope>NUCLEOTIDE SEQUENCE</scope>
</reference>
<accession>A0AAV0PTL4</accession>